<sequence>MMKNLIVFIVVLSLLASTFIDAVDVKINNQKNTQHKIKFDDLINEHITTGLQGGQYGGWSCLGCTIGLSLVEQMSVLHEKSIEETLDEICSYFPGQVGSLCTYMVNTYGNQIIALFAENKNADDVCLSLQVCTGSQCRLYNSTSTYTGPFSGKPNPILSGSKRVNDNPWAWLKKIYALWDNDHLPLEDLDSDKFSIVPTFRGYNWRGMDCNDFSNEIYPGVVSNNAEPQIDWNCNGISGSNASGTYEEMLCANSGQLGVIVAGDSAGAHFSIPPEWMTAALINKTTYTDILSVIEDEADWPHRSAYTGWVPSTEAIPVDSVYMRMRERNLCNHRDFQNLAVNGGSSDSILKTISEVSRNQQTDQPALVFVELIGNDVCSQSHNLDHMTTPSEFVAYIEATLTYLDTVLPNGSHVVFIGLVDGRVLWDTLWNRTHPVGVPYETIYEFLSCLGVNPCWGWLNPDESIRNQTSERAALLSSLYPSIIANNTYNNFDLQYYDFPFPAINAEWIANGGQTWQLIEPIDGFHPNQQANALIGANLWNQIMNDHPDWLGQVNPNNAKIIQMFGDQGGYSF</sequence>
<evidence type="ECO:0000313" key="5">
    <source>
        <dbReference type="Proteomes" id="UP000007797"/>
    </source>
</evidence>
<protein>
    <recommendedName>
        <fullName evidence="3">Saposin B-type domain-containing protein</fullName>
    </recommendedName>
</protein>
<dbReference type="EMBL" id="GL883006">
    <property type="protein sequence ID" value="EGG24883.1"/>
    <property type="molecule type" value="Genomic_DNA"/>
</dbReference>
<keyword evidence="5" id="KW-1185">Reference proteome</keyword>
<dbReference type="Gene3D" id="1.10.225.10">
    <property type="entry name" value="Saposin-like"/>
    <property type="match status" value="1"/>
</dbReference>
<dbReference type="KEGG" id="dfa:DFA_03128"/>
<accession>F4PGP9</accession>
<dbReference type="Pfam" id="PF00657">
    <property type="entry name" value="Lipase_GDSL"/>
    <property type="match status" value="1"/>
</dbReference>
<dbReference type="AlphaFoldDB" id="F4PGP9"/>
<dbReference type="GO" id="GO:0009104">
    <property type="term" value="P:lipopolysaccharide catabolic process"/>
    <property type="evidence" value="ECO:0007669"/>
    <property type="project" value="TreeGrafter"/>
</dbReference>
<dbReference type="PANTHER" id="PTHR15010">
    <property type="entry name" value="ACYLOXYACYL HYDROLASE"/>
    <property type="match status" value="1"/>
</dbReference>
<dbReference type="OMA" id="PFCHLYP"/>
<dbReference type="GO" id="GO:0050528">
    <property type="term" value="F:acyloxyacyl hydrolase activity"/>
    <property type="evidence" value="ECO:0007669"/>
    <property type="project" value="InterPro"/>
</dbReference>
<evidence type="ECO:0000256" key="2">
    <source>
        <dbReference type="SAM" id="SignalP"/>
    </source>
</evidence>
<organism evidence="4 5">
    <name type="scientific">Cavenderia fasciculata</name>
    <name type="common">Slime mold</name>
    <name type="synonym">Dictyostelium fasciculatum</name>
    <dbReference type="NCBI Taxonomy" id="261658"/>
    <lineage>
        <taxon>Eukaryota</taxon>
        <taxon>Amoebozoa</taxon>
        <taxon>Evosea</taxon>
        <taxon>Eumycetozoa</taxon>
        <taxon>Dictyostelia</taxon>
        <taxon>Acytosteliales</taxon>
        <taxon>Cavenderiaceae</taxon>
        <taxon>Cavenderia</taxon>
    </lineage>
</organism>
<dbReference type="PROSITE" id="PS50015">
    <property type="entry name" value="SAP_B"/>
    <property type="match status" value="1"/>
</dbReference>
<dbReference type="InterPro" id="IPR039676">
    <property type="entry name" value="AOAH"/>
</dbReference>
<dbReference type="SMART" id="SM00741">
    <property type="entry name" value="SapB"/>
    <property type="match status" value="1"/>
</dbReference>
<dbReference type="InterPro" id="IPR008139">
    <property type="entry name" value="SaposinB_dom"/>
</dbReference>
<name>F4PGP9_CACFS</name>
<evidence type="ECO:0000256" key="1">
    <source>
        <dbReference type="ARBA" id="ARBA00023157"/>
    </source>
</evidence>
<dbReference type="InterPro" id="IPR011001">
    <property type="entry name" value="Saposin-like"/>
</dbReference>
<dbReference type="GeneID" id="14876701"/>
<dbReference type="Proteomes" id="UP000007797">
    <property type="component" value="Unassembled WGS sequence"/>
</dbReference>
<dbReference type="InterPro" id="IPR036514">
    <property type="entry name" value="SGNH_hydro_sf"/>
</dbReference>
<keyword evidence="2" id="KW-0732">Signal</keyword>
<dbReference type="OrthoDB" id="14839at2759"/>
<dbReference type="SUPFAM" id="SSF52266">
    <property type="entry name" value="SGNH hydrolase"/>
    <property type="match status" value="1"/>
</dbReference>
<dbReference type="InterPro" id="IPR048593">
    <property type="entry name" value="AOAH_Saposin_N"/>
</dbReference>
<reference evidence="5" key="1">
    <citation type="journal article" date="2011" name="Genome Res.">
        <title>Phylogeny-wide analysis of social amoeba genomes highlights ancient origins for complex intercellular communication.</title>
        <authorList>
            <person name="Heidel A.J."/>
            <person name="Lawal H.M."/>
            <person name="Felder M."/>
            <person name="Schilde C."/>
            <person name="Helps N.R."/>
            <person name="Tunggal B."/>
            <person name="Rivero F."/>
            <person name="John U."/>
            <person name="Schleicher M."/>
            <person name="Eichinger L."/>
            <person name="Platzer M."/>
            <person name="Noegel A.A."/>
            <person name="Schaap P."/>
            <person name="Gloeckner G."/>
        </authorList>
    </citation>
    <scope>NUCLEOTIDE SEQUENCE [LARGE SCALE GENOMIC DNA]</scope>
    <source>
        <strain evidence="5">SH3</strain>
    </source>
</reference>
<dbReference type="SUPFAM" id="SSF47862">
    <property type="entry name" value="Saposin"/>
    <property type="match status" value="1"/>
</dbReference>
<feature type="chain" id="PRO_5003315193" description="Saposin B-type domain-containing protein" evidence="2">
    <location>
        <begin position="23"/>
        <end position="573"/>
    </location>
</feature>
<evidence type="ECO:0000313" key="4">
    <source>
        <dbReference type="EMBL" id="EGG24883.1"/>
    </source>
</evidence>
<dbReference type="GO" id="GO:0005509">
    <property type="term" value="F:calcium ion binding"/>
    <property type="evidence" value="ECO:0007669"/>
    <property type="project" value="TreeGrafter"/>
</dbReference>
<dbReference type="InterPro" id="IPR001087">
    <property type="entry name" value="GDSL"/>
</dbReference>
<dbReference type="Pfam" id="PF20825">
    <property type="entry name" value="Saposin"/>
    <property type="match status" value="1"/>
</dbReference>
<keyword evidence="1" id="KW-1015">Disulfide bond</keyword>
<evidence type="ECO:0000259" key="3">
    <source>
        <dbReference type="PROSITE" id="PS50015"/>
    </source>
</evidence>
<dbReference type="PANTHER" id="PTHR15010:SF0">
    <property type="entry name" value="ACYLOXYACYL HYDROLASE"/>
    <property type="match status" value="1"/>
</dbReference>
<dbReference type="RefSeq" id="XP_004362734.1">
    <property type="nucleotide sequence ID" value="XM_004362677.1"/>
</dbReference>
<gene>
    <name evidence="4" type="ORF">DFA_03128</name>
</gene>
<proteinExistence type="predicted"/>
<feature type="signal peptide" evidence="2">
    <location>
        <begin position="1"/>
        <end position="22"/>
    </location>
</feature>
<feature type="domain" description="Saposin B-type" evidence="3">
    <location>
        <begin position="57"/>
        <end position="136"/>
    </location>
</feature>
<dbReference type="Gene3D" id="3.40.50.1110">
    <property type="entry name" value="SGNH hydrolase"/>
    <property type="match status" value="1"/>
</dbReference>